<gene>
    <name evidence="3" type="ORF">SAMN06296008_10772</name>
</gene>
<evidence type="ECO:0000313" key="4">
    <source>
        <dbReference type="Proteomes" id="UP000192708"/>
    </source>
</evidence>
<dbReference type="Gene3D" id="2.40.320.10">
    <property type="entry name" value="Hypothetical Protein Pfu-838710-001"/>
    <property type="match status" value="1"/>
</dbReference>
<dbReference type="GO" id="GO:0050355">
    <property type="term" value="F:inorganic triphosphate phosphatase activity"/>
    <property type="evidence" value="ECO:0007669"/>
    <property type="project" value="InterPro"/>
</dbReference>
<evidence type="ECO:0000259" key="1">
    <source>
        <dbReference type="PROSITE" id="PS51707"/>
    </source>
</evidence>
<keyword evidence="4" id="KW-1185">Reference proteome</keyword>
<dbReference type="SMART" id="SM01118">
    <property type="entry name" value="CYTH"/>
    <property type="match status" value="1"/>
</dbReference>
<dbReference type="CDD" id="cd07756">
    <property type="entry name" value="CYTH-like_Pase_CHAD"/>
    <property type="match status" value="1"/>
</dbReference>
<dbReference type="AlphaFoldDB" id="A0A1W2A338"/>
<proteinExistence type="predicted"/>
<dbReference type="GO" id="GO:0046872">
    <property type="term" value="F:metal ion binding"/>
    <property type="evidence" value="ECO:0007669"/>
    <property type="project" value="TreeGrafter"/>
</dbReference>
<dbReference type="EMBL" id="FWXJ01000007">
    <property type="protein sequence ID" value="SMC55159.1"/>
    <property type="molecule type" value="Genomic_DNA"/>
</dbReference>
<dbReference type="STRING" id="1938817.SAMN06296008_10772"/>
<feature type="domain" description="CHAD" evidence="2">
    <location>
        <begin position="219"/>
        <end position="513"/>
    </location>
</feature>
<evidence type="ECO:0000259" key="2">
    <source>
        <dbReference type="PROSITE" id="PS51708"/>
    </source>
</evidence>
<dbReference type="OrthoDB" id="3034217at2"/>
<dbReference type="InterPro" id="IPR038186">
    <property type="entry name" value="CHAD_dom_sf"/>
</dbReference>
<dbReference type="PANTHER" id="PTHR39569">
    <property type="entry name" value="INORGANIC TRIPHOSPHATASE"/>
    <property type="match status" value="1"/>
</dbReference>
<evidence type="ECO:0000313" key="3">
    <source>
        <dbReference type="EMBL" id="SMC55159.1"/>
    </source>
</evidence>
<dbReference type="Pfam" id="PF05235">
    <property type="entry name" value="CHAD"/>
    <property type="match status" value="1"/>
</dbReference>
<dbReference type="InterPro" id="IPR007899">
    <property type="entry name" value="CHAD_dom"/>
</dbReference>
<reference evidence="3 4" key="1">
    <citation type="submission" date="2017-04" db="EMBL/GenBank/DDBJ databases">
        <authorList>
            <person name="Afonso C.L."/>
            <person name="Miller P.J."/>
            <person name="Scott M.A."/>
            <person name="Spackman E."/>
            <person name="Goraichik I."/>
            <person name="Dimitrov K.M."/>
            <person name="Suarez D.L."/>
            <person name="Swayne D.E."/>
        </authorList>
    </citation>
    <scope>NUCLEOTIDE SEQUENCE [LARGE SCALE GENOMIC DNA]</scope>
    <source>
        <strain evidence="3 4">VK13</strain>
    </source>
</reference>
<protein>
    <submittedName>
        <fullName evidence="3">Inorganic triphosphatase YgiF, contains CYTH and CHAD domains</fullName>
    </submittedName>
</protein>
<dbReference type="InterPro" id="IPR023577">
    <property type="entry name" value="CYTH_domain"/>
</dbReference>
<dbReference type="InterPro" id="IPR039013">
    <property type="entry name" value="YgiF"/>
</dbReference>
<sequence>MATETELKLSFSAKDLPILLEHTLISQPGKRQKLFNVYYDTPELLLMKGGTAVRERKILRKTLLTVKLASHSMGGLHQRLEWEAPTTPGQFDFQTLIDDPELAEKMTMLAPQLVPIFTTDFVRRSWIVEFRGSKIEVAIDLGKIVTKRLDGLLYEQEISEVELELVEGNPVNLFGLARVLSRRVRLHPSNRSKAEVGYRLYQNIAISPTKPADLFIDPKADPLDTFQHICFECLHHLQMNDAGILLDNDEEYIHQARVAMRRIRSAIKLFSPVLPMTFVANWNVVWRDLANALGDARNWDVFNEELLPLLKETFGNHPDILALEKFAISHRSSGHDSAIASFGSRNYSVKVISFAEAIMSLKTHPEIKNRQKMILESQSTAEPIRPENTEQFAIRLLKRRHRRFQREIAVKNRTLEESHQLRLYLKKLRYSFEFFIELFPKKKMNRYTKTLSRAQELLGKMNDLATAEILLAKRNLPQVDIAAAWIIGRQSGYLSMMPKVIAGLNEIKAPWQK</sequence>
<dbReference type="SMART" id="SM00880">
    <property type="entry name" value="CHAD"/>
    <property type="match status" value="1"/>
</dbReference>
<dbReference type="Proteomes" id="UP000192708">
    <property type="component" value="Unassembled WGS sequence"/>
</dbReference>
<dbReference type="Pfam" id="PF01928">
    <property type="entry name" value="CYTH"/>
    <property type="match status" value="1"/>
</dbReference>
<dbReference type="Gene3D" id="1.40.20.10">
    <property type="entry name" value="CHAD domain"/>
    <property type="match status" value="1"/>
</dbReference>
<dbReference type="RefSeq" id="WP_084283590.1">
    <property type="nucleotide sequence ID" value="NZ_FWXJ01000007.1"/>
</dbReference>
<dbReference type="PROSITE" id="PS51707">
    <property type="entry name" value="CYTH"/>
    <property type="match status" value="1"/>
</dbReference>
<dbReference type="PANTHER" id="PTHR39569:SF1">
    <property type="entry name" value="INORGANIC TRIPHOSPHATASE"/>
    <property type="match status" value="1"/>
</dbReference>
<organism evidence="3 4">
    <name type="scientific">Polynucleobacter kasalickyi</name>
    <dbReference type="NCBI Taxonomy" id="1938817"/>
    <lineage>
        <taxon>Bacteria</taxon>
        <taxon>Pseudomonadati</taxon>
        <taxon>Pseudomonadota</taxon>
        <taxon>Betaproteobacteria</taxon>
        <taxon>Burkholderiales</taxon>
        <taxon>Burkholderiaceae</taxon>
        <taxon>Polynucleobacter</taxon>
    </lineage>
</organism>
<dbReference type="PROSITE" id="PS51708">
    <property type="entry name" value="CHAD"/>
    <property type="match status" value="1"/>
</dbReference>
<dbReference type="SUPFAM" id="SSF55154">
    <property type="entry name" value="CYTH-like phosphatases"/>
    <property type="match status" value="1"/>
</dbReference>
<dbReference type="InterPro" id="IPR033469">
    <property type="entry name" value="CYTH-like_dom_sf"/>
</dbReference>
<name>A0A1W2A338_9BURK</name>
<accession>A0A1W2A338</accession>
<feature type="domain" description="CYTH" evidence="1">
    <location>
        <begin position="2"/>
        <end position="204"/>
    </location>
</feature>